<dbReference type="InterPro" id="IPR050360">
    <property type="entry name" value="MFS_Sugar_Transporters"/>
</dbReference>
<feature type="transmembrane region" description="Helical" evidence="10">
    <location>
        <begin position="444"/>
        <end position="467"/>
    </location>
</feature>
<feature type="domain" description="Major facilitator superfamily (MFS) profile" evidence="11">
    <location>
        <begin position="56"/>
        <end position="501"/>
    </location>
</feature>
<comment type="similarity">
    <text evidence="2 9">Belongs to the major facilitator superfamily. Sugar transporter (TC 2.A.1.1) family.</text>
</comment>
<dbReference type="Proteomes" id="UP000094385">
    <property type="component" value="Unassembled WGS sequence"/>
</dbReference>
<dbReference type="SUPFAM" id="SSF103473">
    <property type="entry name" value="MFS general substrate transporter"/>
    <property type="match status" value="1"/>
</dbReference>
<dbReference type="Pfam" id="PF00083">
    <property type="entry name" value="Sugar_tr"/>
    <property type="match status" value="1"/>
</dbReference>
<feature type="transmembrane region" description="Helical" evidence="10">
    <location>
        <begin position="135"/>
        <end position="154"/>
    </location>
</feature>
<dbReference type="PANTHER" id="PTHR48022:SF5">
    <property type="entry name" value="ALPHA-GLUCOSIDES PERMEASE MPH2-RELATED"/>
    <property type="match status" value="1"/>
</dbReference>
<reference evidence="12 13" key="1">
    <citation type="journal article" date="2016" name="Proc. Natl. Acad. Sci. U.S.A.">
        <title>Comparative genomics of biotechnologically important yeasts.</title>
        <authorList>
            <person name="Riley R."/>
            <person name="Haridas S."/>
            <person name="Wolfe K.H."/>
            <person name="Lopes M.R."/>
            <person name="Hittinger C.T."/>
            <person name="Goeker M."/>
            <person name="Salamov A.A."/>
            <person name="Wisecaver J.H."/>
            <person name="Long T.M."/>
            <person name="Calvey C.H."/>
            <person name="Aerts A.L."/>
            <person name="Barry K.W."/>
            <person name="Choi C."/>
            <person name="Clum A."/>
            <person name="Coughlan A.Y."/>
            <person name="Deshpande S."/>
            <person name="Douglass A.P."/>
            <person name="Hanson S.J."/>
            <person name="Klenk H.-P."/>
            <person name="LaButti K.M."/>
            <person name="Lapidus A."/>
            <person name="Lindquist E.A."/>
            <person name="Lipzen A.M."/>
            <person name="Meier-Kolthoff J.P."/>
            <person name="Ohm R.A."/>
            <person name="Otillar R.P."/>
            <person name="Pangilinan J.L."/>
            <person name="Peng Y."/>
            <person name="Rokas A."/>
            <person name="Rosa C.A."/>
            <person name="Scheuner C."/>
            <person name="Sibirny A.A."/>
            <person name="Slot J.C."/>
            <person name="Stielow J.B."/>
            <person name="Sun H."/>
            <person name="Kurtzman C.P."/>
            <person name="Blackwell M."/>
            <person name="Grigoriev I.V."/>
            <person name="Jeffries T.W."/>
        </authorList>
    </citation>
    <scope>NUCLEOTIDE SEQUENCE [LARGE SCALE GENOMIC DNA]</scope>
    <source>
        <strain evidence="12 13">NRRL Y-11557</strain>
    </source>
</reference>
<feature type="transmembrane region" description="Helical" evidence="10">
    <location>
        <begin position="312"/>
        <end position="331"/>
    </location>
</feature>
<accession>A0A1E3Q6J5</accession>
<feature type="transmembrane region" description="Helical" evidence="10">
    <location>
        <begin position="351"/>
        <end position="369"/>
    </location>
</feature>
<keyword evidence="5 10" id="KW-0812">Transmembrane</keyword>
<proteinExistence type="inferred from homology"/>
<feature type="transmembrane region" description="Helical" evidence="10">
    <location>
        <begin position="376"/>
        <end position="398"/>
    </location>
</feature>
<sequence length="544" mass="60061">MTAHVEVSTQGNGLRVSEQPSEMQKDILLEAQAATDKEHGLTFLKSVRLYPKAIAWSMLLSTAIIMEGYDTKLVGSLFAQPAFRKRYGSQLPNGSYQISASWQAGLSNGASIGSLIGLFMNGFISERVGFRKTMLGALAFLAVMVFIPFFAPSIEVLQVGQILMGIPWGIFQTLTTSYAAEVTPTHLRAYVTTYVNLCWVFGQLISAGVLRGTLARTDQWSYRIPFALQWIWPVPLIVGIVFAPESPWWLVRRNRIDEAKAALLRLTSPNRIEFDVDKAIMLMVVTTENEQEAGTGTHYLDCFRGVDLRRTIISCSCWGIQILSGTGLRTYSTYFYQQAGLPTDRAFMMSIVQYAMGIVGVFVAWFLLPHFGRRTIYMWGLAGLTSCLVVIGGLGSASSKSSPAFAWASGSMLIVYTLVYDITVGPICYSLVSEVPSVRLRSKTIVLARMSYNILNIASNVITPYMLNPGAWNWGAKAGFFFGGTGLLSLVLTYFCVPEPKGRTYAELTILFQKRVSARKFSTTFVELSDANGLNRPPSTEKGD</sequence>
<evidence type="ECO:0000259" key="11">
    <source>
        <dbReference type="PROSITE" id="PS50850"/>
    </source>
</evidence>
<gene>
    <name evidence="12" type="ORF">LIPSTDRAFT_3625</name>
</gene>
<evidence type="ECO:0000256" key="10">
    <source>
        <dbReference type="SAM" id="Phobius"/>
    </source>
</evidence>
<evidence type="ECO:0000256" key="5">
    <source>
        <dbReference type="ARBA" id="ARBA00022692"/>
    </source>
</evidence>
<dbReference type="FunFam" id="1.20.1250.20:FF:000149">
    <property type="entry name" value="MFS transporter, SP family, general alpha glucoside:H+ symporter"/>
    <property type="match status" value="1"/>
</dbReference>
<dbReference type="Gene3D" id="1.20.1250.20">
    <property type="entry name" value="MFS general substrate transporter like domains"/>
    <property type="match status" value="1"/>
</dbReference>
<name>A0A1E3Q6J5_LIPST</name>
<dbReference type="PANTHER" id="PTHR48022">
    <property type="entry name" value="PLASTIDIC GLUCOSE TRANSPORTER 4"/>
    <property type="match status" value="1"/>
</dbReference>
<dbReference type="GO" id="GO:0000023">
    <property type="term" value="P:maltose metabolic process"/>
    <property type="evidence" value="ECO:0007669"/>
    <property type="project" value="UniProtKB-KW"/>
</dbReference>
<comment type="subcellular location">
    <subcellularLocation>
        <location evidence="1">Membrane</location>
        <topology evidence="1">Multi-pass membrane protein</topology>
    </subcellularLocation>
</comment>
<keyword evidence="13" id="KW-1185">Reference proteome</keyword>
<dbReference type="AlphaFoldDB" id="A0A1E3Q6J5"/>
<evidence type="ECO:0000313" key="13">
    <source>
        <dbReference type="Proteomes" id="UP000094385"/>
    </source>
</evidence>
<keyword evidence="7 10" id="KW-0472">Membrane</keyword>
<evidence type="ECO:0000256" key="1">
    <source>
        <dbReference type="ARBA" id="ARBA00004141"/>
    </source>
</evidence>
<protein>
    <recommendedName>
        <fullName evidence="11">Major facilitator superfamily (MFS) profile domain-containing protein</fullName>
    </recommendedName>
</protein>
<evidence type="ECO:0000313" key="12">
    <source>
        <dbReference type="EMBL" id="ODQ73296.1"/>
    </source>
</evidence>
<dbReference type="InterPro" id="IPR020846">
    <property type="entry name" value="MFS_dom"/>
</dbReference>
<feature type="transmembrane region" description="Helical" evidence="10">
    <location>
        <begin position="404"/>
        <end position="432"/>
    </location>
</feature>
<evidence type="ECO:0000256" key="8">
    <source>
        <dbReference type="ARBA" id="ARBA00026248"/>
    </source>
</evidence>
<evidence type="ECO:0000256" key="2">
    <source>
        <dbReference type="ARBA" id="ARBA00010992"/>
    </source>
</evidence>
<dbReference type="InterPro" id="IPR005828">
    <property type="entry name" value="MFS_sugar_transport-like"/>
</dbReference>
<feature type="transmembrane region" description="Helical" evidence="10">
    <location>
        <begin position="187"/>
        <end position="210"/>
    </location>
</feature>
<evidence type="ECO:0000256" key="4">
    <source>
        <dbReference type="ARBA" id="ARBA00022597"/>
    </source>
</evidence>
<dbReference type="EMBL" id="KV454294">
    <property type="protein sequence ID" value="ODQ73296.1"/>
    <property type="molecule type" value="Genomic_DNA"/>
</dbReference>
<feature type="transmembrane region" description="Helical" evidence="10">
    <location>
        <begin position="160"/>
        <end position="180"/>
    </location>
</feature>
<dbReference type="GO" id="GO:0005351">
    <property type="term" value="F:carbohydrate:proton symporter activity"/>
    <property type="evidence" value="ECO:0007669"/>
    <property type="project" value="TreeGrafter"/>
</dbReference>
<dbReference type="NCBIfam" id="TIGR00879">
    <property type="entry name" value="SP"/>
    <property type="match status" value="1"/>
</dbReference>
<keyword evidence="3 9" id="KW-0813">Transport</keyword>
<evidence type="ECO:0000256" key="6">
    <source>
        <dbReference type="ARBA" id="ARBA00022989"/>
    </source>
</evidence>
<organism evidence="12 13">
    <name type="scientific">Lipomyces starkeyi NRRL Y-11557</name>
    <dbReference type="NCBI Taxonomy" id="675824"/>
    <lineage>
        <taxon>Eukaryota</taxon>
        <taxon>Fungi</taxon>
        <taxon>Dikarya</taxon>
        <taxon>Ascomycota</taxon>
        <taxon>Saccharomycotina</taxon>
        <taxon>Lipomycetes</taxon>
        <taxon>Lipomycetales</taxon>
        <taxon>Lipomycetaceae</taxon>
        <taxon>Lipomyces</taxon>
    </lineage>
</organism>
<feature type="transmembrane region" description="Helical" evidence="10">
    <location>
        <begin position="230"/>
        <end position="251"/>
    </location>
</feature>
<dbReference type="GO" id="GO:0016020">
    <property type="term" value="C:membrane"/>
    <property type="evidence" value="ECO:0007669"/>
    <property type="project" value="UniProtKB-SubCell"/>
</dbReference>
<keyword evidence="4" id="KW-0762">Sugar transport</keyword>
<feature type="transmembrane region" description="Helical" evidence="10">
    <location>
        <begin position="479"/>
        <end position="497"/>
    </location>
</feature>
<evidence type="ECO:0000256" key="9">
    <source>
        <dbReference type="RuleBase" id="RU003346"/>
    </source>
</evidence>
<dbReference type="PROSITE" id="PS50850">
    <property type="entry name" value="MFS"/>
    <property type="match status" value="1"/>
</dbReference>
<dbReference type="InterPro" id="IPR036259">
    <property type="entry name" value="MFS_trans_sf"/>
</dbReference>
<evidence type="ECO:0000256" key="7">
    <source>
        <dbReference type="ARBA" id="ARBA00023136"/>
    </source>
</evidence>
<dbReference type="InterPro" id="IPR005829">
    <property type="entry name" value="Sugar_transporter_CS"/>
</dbReference>
<keyword evidence="8" id="KW-0462">Maltose metabolism</keyword>
<dbReference type="OrthoDB" id="6612291at2759"/>
<evidence type="ECO:0000256" key="3">
    <source>
        <dbReference type="ARBA" id="ARBA00022448"/>
    </source>
</evidence>
<dbReference type="STRING" id="675824.A0A1E3Q6J5"/>
<keyword evidence="6 10" id="KW-1133">Transmembrane helix</keyword>
<dbReference type="PROSITE" id="PS00217">
    <property type="entry name" value="SUGAR_TRANSPORT_2"/>
    <property type="match status" value="1"/>
</dbReference>
<dbReference type="InterPro" id="IPR003663">
    <property type="entry name" value="Sugar/inositol_transpt"/>
</dbReference>